<evidence type="ECO:0000313" key="3">
    <source>
        <dbReference type="Proteomes" id="UP001596203"/>
    </source>
</evidence>
<keyword evidence="1" id="KW-0732">Signal</keyword>
<gene>
    <name evidence="2" type="ORF">ACFP2T_27225</name>
</gene>
<keyword evidence="3" id="KW-1185">Reference proteome</keyword>
<evidence type="ECO:0000256" key="1">
    <source>
        <dbReference type="SAM" id="SignalP"/>
    </source>
</evidence>
<dbReference type="RefSeq" id="WP_377426347.1">
    <property type="nucleotide sequence ID" value="NZ_JBHSPR010000021.1"/>
</dbReference>
<sequence>MNAKTVGVRIGTCTAFLVLAMVTGTAPAAAAPGERAGGFGERGQAVGLSREAGSVLQARADNRFGESREARTRGLARAADSSRLLNNCPYEYFCIYTGTSATGDPYGGDDMRAYWKCGELNLVPLNWRGLGSYYNNQTPGTRATFHDEYGEQIGNPTCAARCSVPNNPNWTEVWYVRAC</sequence>
<evidence type="ECO:0008006" key="4">
    <source>
        <dbReference type="Google" id="ProtNLM"/>
    </source>
</evidence>
<dbReference type="EMBL" id="JBHSPR010000021">
    <property type="protein sequence ID" value="MFC6019881.1"/>
    <property type="molecule type" value="Genomic_DNA"/>
</dbReference>
<accession>A0ABW1KDM1</accession>
<evidence type="ECO:0000313" key="2">
    <source>
        <dbReference type="EMBL" id="MFC6019881.1"/>
    </source>
</evidence>
<comment type="caution">
    <text evidence="2">The sequence shown here is derived from an EMBL/GenBank/DDBJ whole genome shotgun (WGS) entry which is preliminary data.</text>
</comment>
<name>A0ABW1KDM1_9ACTN</name>
<organism evidence="2 3">
    <name type="scientific">Plantactinospora solaniradicis</name>
    <dbReference type="NCBI Taxonomy" id="1723736"/>
    <lineage>
        <taxon>Bacteria</taxon>
        <taxon>Bacillati</taxon>
        <taxon>Actinomycetota</taxon>
        <taxon>Actinomycetes</taxon>
        <taxon>Micromonosporales</taxon>
        <taxon>Micromonosporaceae</taxon>
        <taxon>Plantactinospora</taxon>
    </lineage>
</organism>
<dbReference type="Proteomes" id="UP001596203">
    <property type="component" value="Unassembled WGS sequence"/>
</dbReference>
<feature type="chain" id="PRO_5047461547" description="Peptidase inhibitor family I36 protein" evidence="1">
    <location>
        <begin position="31"/>
        <end position="179"/>
    </location>
</feature>
<proteinExistence type="predicted"/>
<protein>
    <recommendedName>
        <fullName evidence="4">Peptidase inhibitor family I36 protein</fullName>
    </recommendedName>
</protein>
<reference evidence="3" key="1">
    <citation type="journal article" date="2019" name="Int. J. Syst. Evol. Microbiol.">
        <title>The Global Catalogue of Microorganisms (GCM) 10K type strain sequencing project: providing services to taxonomists for standard genome sequencing and annotation.</title>
        <authorList>
            <consortium name="The Broad Institute Genomics Platform"/>
            <consortium name="The Broad Institute Genome Sequencing Center for Infectious Disease"/>
            <person name="Wu L."/>
            <person name="Ma J."/>
        </authorList>
    </citation>
    <scope>NUCLEOTIDE SEQUENCE [LARGE SCALE GENOMIC DNA]</scope>
    <source>
        <strain evidence="3">ZS-35-S2</strain>
    </source>
</reference>
<feature type="signal peptide" evidence="1">
    <location>
        <begin position="1"/>
        <end position="30"/>
    </location>
</feature>